<evidence type="ECO:0000313" key="2">
    <source>
        <dbReference type="EMBL" id="EHB04927.1"/>
    </source>
</evidence>
<dbReference type="PANTHER" id="PTHR42155:SF1">
    <property type="entry name" value="CATION CHANNEL SPERM-ASSOCIATED AUXILIARY SUBUNIT ZETA"/>
    <property type="match status" value="1"/>
</dbReference>
<name>G5B6Q0_HETGA</name>
<feature type="compositionally biased region" description="Polar residues" evidence="1">
    <location>
        <begin position="19"/>
        <end position="28"/>
    </location>
</feature>
<proteinExistence type="predicted"/>
<dbReference type="Proteomes" id="UP000006813">
    <property type="component" value="Unassembled WGS sequence"/>
</dbReference>
<sequence length="189" mass="21342">SSDHRSSGQASGHNGLPNGWTQATPPQPRLSMQLSEVHGNWGQEGYGTVYETYGRNSQRDLREDGDKSISLRDKDGSKPEDLDKHTLLELEPPCSSSLGIQLGEVASESEIRNEEHFSESLSSAWEHAGFPLYLAEQQKKLPLPLRELMETEALEILTKALKSYRSKIGENHFLTKELQRSVEELQRRR</sequence>
<accession>G5B6Q0</accession>
<dbReference type="FunCoup" id="G5B6Q0">
    <property type="interactions" value="7"/>
</dbReference>
<dbReference type="GO" id="GO:0030317">
    <property type="term" value="P:flagellated sperm motility"/>
    <property type="evidence" value="ECO:0007669"/>
    <property type="project" value="InterPro"/>
</dbReference>
<dbReference type="STRING" id="10181.G5B6Q0"/>
<dbReference type="GO" id="GO:0097228">
    <property type="term" value="C:sperm principal piece"/>
    <property type="evidence" value="ECO:0007669"/>
    <property type="project" value="TreeGrafter"/>
</dbReference>
<feature type="compositionally biased region" description="Basic and acidic residues" evidence="1">
    <location>
        <begin position="57"/>
        <end position="86"/>
    </location>
</feature>
<dbReference type="eggNOG" id="ENOG502RU31">
    <property type="taxonomic scope" value="Eukaryota"/>
</dbReference>
<evidence type="ECO:0000313" key="3">
    <source>
        <dbReference type="Proteomes" id="UP000006813"/>
    </source>
</evidence>
<feature type="non-terminal residue" evidence="2">
    <location>
        <position position="189"/>
    </location>
</feature>
<dbReference type="InParanoid" id="G5B6Q0"/>
<dbReference type="GO" id="GO:0048240">
    <property type="term" value="P:sperm capacitation"/>
    <property type="evidence" value="ECO:0007669"/>
    <property type="project" value="InterPro"/>
</dbReference>
<dbReference type="EMBL" id="JH168664">
    <property type="protein sequence ID" value="EHB04927.1"/>
    <property type="molecule type" value="Genomic_DNA"/>
</dbReference>
<evidence type="ECO:0008006" key="4">
    <source>
        <dbReference type="Google" id="ProtNLM"/>
    </source>
</evidence>
<feature type="non-terminal residue" evidence="2">
    <location>
        <position position="1"/>
    </location>
</feature>
<feature type="region of interest" description="Disordered" evidence="1">
    <location>
        <begin position="1"/>
        <end position="28"/>
    </location>
</feature>
<organism evidence="2 3">
    <name type="scientific">Heterocephalus glaber</name>
    <name type="common">Naked mole rat</name>
    <dbReference type="NCBI Taxonomy" id="10181"/>
    <lineage>
        <taxon>Eukaryota</taxon>
        <taxon>Metazoa</taxon>
        <taxon>Chordata</taxon>
        <taxon>Craniata</taxon>
        <taxon>Vertebrata</taxon>
        <taxon>Euteleostomi</taxon>
        <taxon>Mammalia</taxon>
        <taxon>Eutheria</taxon>
        <taxon>Euarchontoglires</taxon>
        <taxon>Glires</taxon>
        <taxon>Rodentia</taxon>
        <taxon>Hystricomorpha</taxon>
        <taxon>Bathyergidae</taxon>
        <taxon>Heterocephalus</taxon>
    </lineage>
</organism>
<evidence type="ECO:0000256" key="1">
    <source>
        <dbReference type="SAM" id="MobiDB-lite"/>
    </source>
</evidence>
<dbReference type="PANTHER" id="PTHR42155">
    <property type="entry name" value="CATION CHANNEL SPERM-ASSOCIATED PROTEIN SUBUNIT ZETA"/>
    <property type="match status" value="1"/>
</dbReference>
<feature type="region of interest" description="Disordered" evidence="1">
    <location>
        <begin position="56"/>
        <end position="86"/>
    </location>
</feature>
<protein>
    <recommendedName>
        <fullName evidence="4">Catsper channel auxiliary subunit zeta</fullName>
    </recommendedName>
</protein>
<gene>
    <name evidence="2" type="ORF">GW7_20672</name>
</gene>
<dbReference type="InterPro" id="IPR039019">
    <property type="entry name" value="CATSPERZ"/>
</dbReference>
<reference evidence="2 3" key="1">
    <citation type="journal article" date="2011" name="Nature">
        <title>Genome sequencing reveals insights into physiology and longevity of the naked mole rat.</title>
        <authorList>
            <person name="Kim E.B."/>
            <person name="Fang X."/>
            <person name="Fushan A.A."/>
            <person name="Huang Z."/>
            <person name="Lobanov A.V."/>
            <person name="Han L."/>
            <person name="Marino S.M."/>
            <person name="Sun X."/>
            <person name="Turanov A.A."/>
            <person name="Yang P."/>
            <person name="Yim S.H."/>
            <person name="Zhao X."/>
            <person name="Kasaikina M.V."/>
            <person name="Stoletzki N."/>
            <person name="Peng C."/>
            <person name="Polak P."/>
            <person name="Xiong Z."/>
            <person name="Kiezun A."/>
            <person name="Zhu Y."/>
            <person name="Chen Y."/>
            <person name="Kryukov G.V."/>
            <person name="Zhang Q."/>
            <person name="Peshkin L."/>
            <person name="Yang L."/>
            <person name="Bronson R.T."/>
            <person name="Buffenstein R."/>
            <person name="Wang B."/>
            <person name="Han C."/>
            <person name="Li Q."/>
            <person name="Chen L."/>
            <person name="Zhao W."/>
            <person name="Sunyaev S.R."/>
            <person name="Park T.J."/>
            <person name="Zhang G."/>
            <person name="Wang J."/>
            <person name="Gladyshev V.N."/>
        </authorList>
    </citation>
    <scope>NUCLEOTIDE SEQUENCE [LARGE SCALE GENOMIC DNA]</scope>
</reference>
<dbReference type="AlphaFoldDB" id="G5B6Q0"/>
<dbReference type="GO" id="GO:0036128">
    <property type="term" value="C:CatSper complex"/>
    <property type="evidence" value="ECO:0007669"/>
    <property type="project" value="InterPro"/>
</dbReference>